<organism evidence="1 2">
    <name type="scientific">Solanum verrucosum</name>
    <dbReference type="NCBI Taxonomy" id="315347"/>
    <lineage>
        <taxon>Eukaryota</taxon>
        <taxon>Viridiplantae</taxon>
        <taxon>Streptophyta</taxon>
        <taxon>Embryophyta</taxon>
        <taxon>Tracheophyta</taxon>
        <taxon>Spermatophyta</taxon>
        <taxon>Magnoliopsida</taxon>
        <taxon>eudicotyledons</taxon>
        <taxon>Gunneridae</taxon>
        <taxon>Pentapetalae</taxon>
        <taxon>asterids</taxon>
        <taxon>lamiids</taxon>
        <taxon>Solanales</taxon>
        <taxon>Solanaceae</taxon>
        <taxon>Solanoideae</taxon>
        <taxon>Solaneae</taxon>
        <taxon>Solanum</taxon>
    </lineage>
</organism>
<dbReference type="Proteomes" id="UP001234989">
    <property type="component" value="Chromosome 9"/>
</dbReference>
<evidence type="ECO:0000313" key="1">
    <source>
        <dbReference type="EMBL" id="WMV46397.1"/>
    </source>
</evidence>
<keyword evidence="2" id="KW-1185">Reference proteome</keyword>
<name>A0AAF0ZNX0_SOLVR</name>
<sequence length="29" mass="3252">MGIKVKHRVDMVKMVALSNCGVYDTGFHD</sequence>
<accession>A0AAF0ZNX0</accession>
<dbReference type="AlphaFoldDB" id="A0AAF0ZNX0"/>
<proteinExistence type="predicted"/>
<evidence type="ECO:0000313" key="2">
    <source>
        <dbReference type="Proteomes" id="UP001234989"/>
    </source>
</evidence>
<dbReference type="EMBL" id="CP133620">
    <property type="protein sequence ID" value="WMV46397.1"/>
    <property type="molecule type" value="Genomic_DNA"/>
</dbReference>
<reference evidence="1" key="1">
    <citation type="submission" date="2023-08" db="EMBL/GenBank/DDBJ databases">
        <title>A de novo genome assembly of Solanum verrucosum Schlechtendal, a Mexican diploid species geographically isolated from the other diploid A-genome species in potato relatives.</title>
        <authorList>
            <person name="Hosaka K."/>
        </authorList>
    </citation>
    <scope>NUCLEOTIDE SEQUENCE</scope>
    <source>
        <tissue evidence="1">Young leaves</tissue>
    </source>
</reference>
<gene>
    <name evidence="1" type="ORF">MTR67_039782</name>
</gene>
<protein>
    <submittedName>
        <fullName evidence="1">Uncharacterized protein</fullName>
    </submittedName>
</protein>